<feature type="compositionally biased region" description="Basic and acidic residues" evidence="2">
    <location>
        <begin position="350"/>
        <end position="359"/>
    </location>
</feature>
<gene>
    <name evidence="4" type="ORF">C900_05834</name>
</gene>
<organism evidence="4 5">
    <name type="scientific">Fulvivirga imtechensis AK7</name>
    <dbReference type="NCBI Taxonomy" id="1237149"/>
    <lineage>
        <taxon>Bacteria</taxon>
        <taxon>Pseudomonadati</taxon>
        <taxon>Bacteroidota</taxon>
        <taxon>Cytophagia</taxon>
        <taxon>Cytophagales</taxon>
        <taxon>Fulvivirgaceae</taxon>
        <taxon>Fulvivirga</taxon>
    </lineage>
</organism>
<dbReference type="SMART" id="SM00028">
    <property type="entry name" value="TPR"/>
    <property type="match status" value="6"/>
</dbReference>
<dbReference type="EMBL" id="AMZN01000092">
    <property type="protein sequence ID" value="ELR68821.1"/>
    <property type="molecule type" value="Genomic_DNA"/>
</dbReference>
<dbReference type="PANTHER" id="PTHR12558">
    <property type="entry name" value="CELL DIVISION CYCLE 16,23,27"/>
    <property type="match status" value="1"/>
</dbReference>
<dbReference type="SUPFAM" id="SSF48452">
    <property type="entry name" value="TPR-like"/>
    <property type="match status" value="2"/>
</dbReference>
<name>L8JIX0_9BACT</name>
<evidence type="ECO:0000313" key="4">
    <source>
        <dbReference type="EMBL" id="ELR68821.1"/>
    </source>
</evidence>
<dbReference type="Pfam" id="PF13181">
    <property type="entry name" value="TPR_8"/>
    <property type="match status" value="1"/>
</dbReference>
<evidence type="ECO:0000313" key="5">
    <source>
        <dbReference type="Proteomes" id="UP000011135"/>
    </source>
</evidence>
<evidence type="ECO:0000256" key="2">
    <source>
        <dbReference type="SAM" id="MobiDB-lite"/>
    </source>
</evidence>
<dbReference type="eggNOG" id="COG0457">
    <property type="taxonomic scope" value="Bacteria"/>
</dbReference>
<dbReference type="PROSITE" id="PS50005">
    <property type="entry name" value="TPR"/>
    <property type="match status" value="2"/>
</dbReference>
<evidence type="ECO:0000259" key="3">
    <source>
        <dbReference type="Pfam" id="PF25062"/>
    </source>
</evidence>
<dbReference type="STRING" id="1237149.C900_05834"/>
<dbReference type="InterPro" id="IPR011990">
    <property type="entry name" value="TPR-like_helical_dom_sf"/>
</dbReference>
<accession>L8JIX0</accession>
<dbReference type="Gene3D" id="1.25.40.10">
    <property type="entry name" value="Tetratricopeptide repeat domain"/>
    <property type="match status" value="2"/>
</dbReference>
<feature type="domain" description="Tetratricopeptide repeat protein 21A/21B N-terminal ARM repeat" evidence="3">
    <location>
        <begin position="107"/>
        <end position="229"/>
    </location>
</feature>
<protein>
    <recommendedName>
        <fullName evidence="3">Tetratricopeptide repeat protein 21A/21B N-terminal ARM repeat domain-containing protein</fullName>
    </recommendedName>
</protein>
<keyword evidence="5" id="KW-1185">Reference proteome</keyword>
<sequence length="359" mass="41792">MMAFSGCVEHSKDALHNADINVKAASVLEYLREVSEKEPRNHVVHYQLANVHFDEEQYRQAQINISKAIEFQEDNAEYYFLSGKIYQKLEEPEEAVKALLLAENLGKKNQELYYIIAEEYQRLKEPAKARKAIDQLTDMDNSAEAYTLKGNIMISLGDTVQAMENYQRAVKLDKTYPDAHIALADIHISRKNEQEAHKFVNTLLQLEPDNLGFLERKGELLMRSGELDSAKAIFSRIADERQHYLDYYQLSNVYYLQRAYDSAQYMAKKAFELNKDFLEAQILVARSLDKKRRYQEAIEVYQAILATDSTYNLAITELDNLQRKVAYLWRLEQERKEMDSTRNNPPPAVQKKEIIDNQK</sequence>
<dbReference type="InterPro" id="IPR056833">
    <property type="entry name" value="ARM_TT21_N"/>
</dbReference>
<feature type="region of interest" description="Disordered" evidence="2">
    <location>
        <begin position="336"/>
        <end position="359"/>
    </location>
</feature>
<feature type="repeat" description="TPR" evidence="1">
    <location>
        <begin position="177"/>
        <end position="210"/>
    </location>
</feature>
<dbReference type="PANTHER" id="PTHR12558:SF13">
    <property type="entry name" value="CELL DIVISION CYCLE PROTEIN 27 HOMOLOG"/>
    <property type="match status" value="1"/>
</dbReference>
<dbReference type="AlphaFoldDB" id="L8JIX0"/>
<proteinExistence type="predicted"/>
<reference evidence="4 5" key="1">
    <citation type="submission" date="2012-12" db="EMBL/GenBank/DDBJ databases">
        <title>Genome assembly of Fulvivirga imtechensis AK7.</title>
        <authorList>
            <person name="Nupur N."/>
            <person name="Khatri I."/>
            <person name="Kumar R."/>
            <person name="Subramanian S."/>
            <person name="Pinnaka A."/>
        </authorList>
    </citation>
    <scope>NUCLEOTIDE SEQUENCE [LARGE SCALE GENOMIC DNA]</scope>
    <source>
        <strain evidence="4 5">AK7</strain>
    </source>
</reference>
<dbReference type="Proteomes" id="UP000011135">
    <property type="component" value="Unassembled WGS sequence"/>
</dbReference>
<dbReference type="Pfam" id="PF25062">
    <property type="entry name" value="ARM_TT21_N"/>
    <property type="match status" value="1"/>
</dbReference>
<dbReference type="InterPro" id="IPR019734">
    <property type="entry name" value="TPR_rpt"/>
</dbReference>
<comment type="caution">
    <text evidence="4">The sequence shown here is derived from an EMBL/GenBank/DDBJ whole genome shotgun (WGS) entry which is preliminary data.</text>
</comment>
<keyword evidence="1" id="KW-0802">TPR repeat</keyword>
<evidence type="ECO:0000256" key="1">
    <source>
        <dbReference type="PROSITE-ProRule" id="PRU00339"/>
    </source>
</evidence>
<dbReference type="Pfam" id="PF13432">
    <property type="entry name" value="TPR_16"/>
    <property type="match status" value="1"/>
</dbReference>
<feature type="repeat" description="TPR" evidence="1">
    <location>
        <begin position="143"/>
        <end position="176"/>
    </location>
</feature>